<organism evidence="1 2">
    <name type="scientific">Rhabditophanes sp. KR3021</name>
    <dbReference type="NCBI Taxonomy" id="114890"/>
    <lineage>
        <taxon>Eukaryota</taxon>
        <taxon>Metazoa</taxon>
        <taxon>Ecdysozoa</taxon>
        <taxon>Nematoda</taxon>
        <taxon>Chromadorea</taxon>
        <taxon>Rhabditida</taxon>
        <taxon>Tylenchina</taxon>
        <taxon>Panagrolaimomorpha</taxon>
        <taxon>Strongyloidoidea</taxon>
        <taxon>Alloionematidae</taxon>
        <taxon>Rhabditophanes</taxon>
    </lineage>
</organism>
<evidence type="ECO:0000313" key="2">
    <source>
        <dbReference type="WBParaSite" id="RSKR_0000060300.1"/>
    </source>
</evidence>
<reference evidence="2" key="1">
    <citation type="submission" date="2016-11" db="UniProtKB">
        <authorList>
            <consortium name="WormBaseParasite"/>
        </authorList>
    </citation>
    <scope>IDENTIFICATION</scope>
    <source>
        <strain evidence="2">KR3021</strain>
    </source>
</reference>
<dbReference type="Proteomes" id="UP000095286">
    <property type="component" value="Unplaced"/>
</dbReference>
<sequence>MNLDFFKFFFKSFKYFYPSTLQSIYLMDTQLKLQPSWKIIKSWLDPSLLSVTHSVTSTSIRNYVAEEFVPRSLGGYDDFEFKMADLSRCISNTNSQTDSGYYENADQIPNLDMTMMRKTVSFGEEDECVARVSPLTMSAADGNKMITSVNGSLVGNSESERLSRKNSKGNLPPSVPPRSGSIKRNGHIPIHLRGLVEQKLNAPADDWFQNDFVAMIPSNEITLKSVESENDSVDIVILRNVSNETVFYKIKITSPEKFRVRPSTGILKPGAKEVIRLYLQNEYKNNISKDKFLLMAMAVEENASFDNFSKIWSQKSDDKKIERKIKCTVEDGSADRNIVSSMKKHSLSSSPVNSIYESNELKSIIKTQNIILLLLAVICIIQVVMLVKVFGSSDLSINNHDLCPKAVSNDLPLADQLTSSLPFQNDEL</sequence>
<proteinExistence type="predicted"/>
<evidence type="ECO:0000313" key="1">
    <source>
        <dbReference type="Proteomes" id="UP000095286"/>
    </source>
</evidence>
<dbReference type="WBParaSite" id="RSKR_0000060300.1">
    <property type="protein sequence ID" value="RSKR_0000060300.1"/>
    <property type="gene ID" value="RSKR_0000060300"/>
</dbReference>
<name>A0AC35THL0_9BILA</name>
<accession>A0AC35THL0</accession>
<protein>
    <submittedName>
        <fullName evidence="2">Major sperm protein</fullName>
    </submittedName>
</protein>